<evidence type="ECO:0000313" key="6">
    <source>
        <dbReference type="EMBL" id="GAA5514809.1"/>
    </source>
</evidence>
<dbReference type="RefSeq" id="WP_345467961.1">
    <property type="nucleotide sequence ID" value="NZ_BAABRP010000024.1"/>
</dbReference>
<evidence type="ECO:0000256" key="2">
    <source>
        <dbReference type="ARBA" id="ARBA00023125"/>
    </source>
</evidence>
<dbReference type="InterPro" id="IPR006118">
    <property type="entry name" value="Recombinase_CS"/>
</dbReference>
<proteinExistence type="predicted"/>
<dbReference type="SUPFAM" id="SSF53041">
    <property type="entry name" value="Resolvase-like"/>
    <property type="match status" value="1"/>
</dbReference>
<evidence type="ECO:0000313" key="7">
    <source>
        <dbReference type="Proteomes" id="UP001401887"/>
    </source>
</evidence>
<evidence type="ECO:0000256" key="1">
    <source>
        <dbReference type="ARBA" id="ARBA00022908"/>
    </source>
</evidence>
<keyword evidence="1" id="KW-0229">DNA integration</keyword>
<gene>
    <name evidence="6" type="ORF">Dcar01_03570</name>
</gene>
<feature type="domain" description="Recombinase" evidence="5">
    <location>
        <begin position="158"/>
        <end position="265"/>
    </location>
</feature>
<organism evidence="6 7">
    <name type="scientific">Deinococcus carri</name>
    <dbReference type="NCBI Taxonomy" id="1211323"/>
    <lineage>
        <taxon>Bacteria</taxon>
        <taxon>Thermotogati</taxon>
        <taxon>Deinococcota</taxon>
        <taxon>Deinococci</taxon>
        <taxon>Deinococcales</taxon>
        <taxon>Deinococcaceae</taxon>
        <taxon>Deinococcus</taxon>
    </lineage>
</organism>
<dbReference type="Gene3D" id="3.90.1750.20">
    <property type="entry name" value="Putative Large Serine Recombinase, Chain B, Domain 2"/>
    <property type="match status" value="1"/>
</dbReference>
<dbReference type="InterPro" id="IPR038109">
    <property type="entry name" value="DNA_bind_recomb_sf"/>
</dbReference>
<evidence type="ECO:0000256" key="3">
    <source>
        <dbReference type="ARBA" id="ARBA00023172"/>
    </source>
</evidence>
<dbReference type="PROSITE" id="PS51736">
    <property type="entry name" value="RECOMBINASES_3"/>
    <property type="match status" value="1"/>
</dbReference>
<dbReference type="EMBL" id="BAABRP010000024">
    <property type="protein sequence ID" value="GAA5514809.1"/>
    <property type="molecule type" value="Genomic_DNA"/>
</dbReference>
<keyword evidence="2" id="KW-0238">DNA-binding</keyword>
<dbReference type="PROSITE" id="PS51737">
    <property type="entry name" value="RECOMBINASE_DNA_BIND"/>
    <property type="match status" value="1"/>
</dbReference>
<keyword evidence="3" id="KW-0233">DNA recombination</keyword>
<dbReference type="InterPro" id="IPR050639">
    <property type="entry name" value="SSR_resolvase"/>
</dbReference>
<dbReference type="SMART" id="SM00857">
    <property type="entry name" value="Resolvase"/>
    <property type="match status" value="1"/>
</dbReference>
<dbReference type="Pfam" id="PF00239">
    <property type="entry name" value="Resolvase"/>
    <property type="match status" value="1"/>
</dbReference>
<dbReference type="Gene3D" id="3.40.50.1390">
    <property type="entry name" value="Resolvase, N-terminal catalytic domain"/>
    <property type="match status" value="1"/>
</dbReference>
<feature type="domain" description="Resolvase/invertase-type recombinase catalytic" evidence="4">
    <location>
        <begin position="4"/>
        <end position="150"/>
    </location>
</feature>
<dbReference type="Proteomes" id="UP001401887">
    <property type="component" value="Unassembled WGS sequence"/>
</dbReference>
<dbReference type="Pfam" id="PF07508">
    <property type="entry name" value="Recombinase"/>
    <property type="match status" value="1"/>
</dbReference>
<accession>A0ABP9WBW1</accession>
<dbReference type="InterPro" id="IPR011109">
    <property type="entry name" value="DNA_bind_recombinase_dom"/>
</dbReference>
<dbReference type="PROSITE" id="PS00398">
    <property type="entry name" value="RECOMBINASES_2"/>
    <property type="match status" value="1"/>
</dbReference>
<evidence type="ECO:0000259" key="5">
    <source>
        <dbReference type="PROSITE" id="PS51737"/>
    </source>
</evidence>
<dbReference type="InterPro" id="IPR036162">
    <property type="entry name" value="Resolvase-like_N_sf"/>
</dbReference>
<sequence>MTPRAFSYARVSGRDQADSGYSLPAQRERAAAFAQFHGLPVPLHFEDPAVSGRRDVRPAWTAMMGQLRAGDTVLAKDLTRIARGGIVQTLTLIRDIEARGARLVLIDQSLDTSTPFGRVVLSILATLAEYELEQTRERSMIGRTFAAKAGIWPQGSVPFGYLRNAQKRLEPNPATQERARAALRALIGRSYQEAADHLREQGVLSPTGKPNWSPTRLHAMAQQTAYIGQAIFRAGGEALEVPCPPLLTQEEWDAIHARRALPQGGTRRPEVYPLVGHLRCPHGAPMNGRQESHRNAGMVSRYHISGRLKRHYGCDCPSFRAAQLDDAARALLARVLTDPTDPAHLALLTGAAPLSDGREQERQEVQEALSNLARLRVLGQIEERDYLSLREELKARERALAPRPRPAAEMPLMPELAADVREAAPEHLAELLDLLEVRLLVRPDGALELLGLRPLEAAQQAV</sequence>
<dbReference type="CDD" id="cd03768">
    <property type="entry name" value="SR_ResInv"/>
    <property type="match status" value="1"/>
</dbReference>
<evidence type="ECO:0000259" key="4">
    <source>
        <dbReference type="PROSITE" id="PS51736"/>
    </source>
</evidence>
<protein>
    <recommendedName>
        <fullName evidence="8">Recombinase family protein</fullName>
    </recommendedName>
</protein>
<comment type="caution">
    <text evidence="6">The sequence shown here is derived from an EMBL/GenBank/DDBJ whole genome shotgun (WGS) entry which is preliminary data.</text>
</comment>
<evidence type="ECO:0008006" key="8">
    <source>
        <dbReference type="Google" id="ProtNLM"/>
    </source>
</evidence>
<name>A0ABP9WBW1_9DEIO</name>
<dbReference type="InterPro" id="IPR006119">
    <property type="entry name" value="Resolv_N"/>
</dbReference>
<dbReference type="PANTHER" id="PTHR30461">
    <property type="entry name" value="DNA-INVERTASE FROM LAMBDOID PROPHAGE"/>
    <property type="match status" value="1"/>
</dbReference>
<reference evidence="6 7" key="1">
    <citation type="submission" date="2024-02" db="EMBL/GenBank/DDBJ databases">
        <title>Deinococcus carri NBRC 110142.</title>
        <authorList>
            <person name="Ichikawa N."/>
            <person name="Katano-Makiyama Y."/>
            <person name="Hidaka K."/>
        </authorList>
    </citation>
    <scope>NUCLEOTIDE SEQUENCE [LARGE SCALE GENOMIC DNA]</scope>
    <source>
        <strain evidence="6 7">NBRC 110142</strain>
    </source>
</reference>
<keyword evidence="7" id="KW-1185">Reference proteome</keyword>
<dbReference type="PANTHER" id="PTHR30461:SF2">
    <property type="entry name" value="SERINE RECOMBINASE PINE-RELATED"/>
    <property type="match status" value="1"/>
</dbReference>